<dbReference type="GO" id="GO:0005227">
    <property type="term" value="F:calcium-activated cation channel activity"/>
    <property type="evidence" value="ECO:0007669"/>
    <property type="project" value="TreeGrafter"/>
</dbReference>
<feature type="region of interest" description="Disordered" evidence="8">
    <location>
        <begin position="742"/>
        <end position="770"/>
    </location>
</feature>
<dbReference type="Pfam" id="PF18139">
    <property type="entry name" value="LSDAT_euk"/>
    <property type="match status" value="1"/>
</dbReference>
<dbReference type="PANTHER" id="PTHR13800">
    <property type="entry name" value="TRANSIENT RECEPTOR POTENTIAL CATION CHANNEL, SUBFAMILY M, MEMBER 6"/>
    <property type="match status" value="1"/>
</dbReference>
<dbReference type="InterPro" id="IPR041491">
    <property type="entry name" value="TRPM_SLOG"/>
</dbReference>
<reference evidence="13" key="3">
    <citation type="submission" date="2025-09" db="UniProtKB">
        <authorList>
            <consortium name="Ensembl"/>
        </authorList>
    </citation>
    <scope>IDENTIFICATION</scope>
</reference>
<comment type="subcellular location">
    <subcellularLocation>
        <location evidence="1">Membrane</location>
        <topology evidence="1">Multi-pass membrane protein</topology>
    </subcellularLocation>
</comment>
<evidence type="ECO:0000256" key="3">
    <source>
        <dbReference type="ARBA" id="ARBA00022692"/>
    </source>
</evidence>
<protein>
    <recommendedName>
        <fullName evidence="15">Histidine rich calcium binding protein</fullName>
    </recommendedName>
</protein>
<evidence type="ECO:0000256" key="2">
    <source>
        <dbReference type="ARBA" id="ARBA00022448"/>
    </source>
</evidence>
<keyword evidence="5" id="KW-0406">Ion transport</keyword>
<keyword evidence="4 9" id="KW-1133">Transmembrane helix</keyword>
<evidence type="ECO:0000259" key="11">
    <source>
        <dbReference type="Pfam" id="PF18139"/>
    </source>
</evidence>
<evidence type="ECO:0000256" key="9">
    <source>
        <dbReference type="SAM" id="Phobius"/>
    </source>
</evidence>
<feature type="transmembrane region" description="Helical" evidence="9">
    <location>
        <begin position="893"/>
        <end position="911"/>
    </location>
</feature>
<feature type="transmembrane region" description="Helical" evidence="9">
    <location>
        <begin position="783"/>
        <end position="808"/>
    </location>
</feature>
<sequence>MSWIPKIIKKRVCTTFVEDSFSNGALCQCGGARDAHASVALGDYFSTAIVNHWDSAQHSSEYPTDAFGELQFAGASKRHSYYLRLSWDTPPSMVYTLMTAHWGLPAPNLVVSVVGGEGRTQVKTWVREVLRQGLVKASQSTGAWILTAGLREGVGRCVGEAVRDHATAASSVSLNKVVALGIASWGLVHNRDQLVNPQGSFPAKYYVQNPSRDSCCLDNNYQAFLLVDDGSVGRRGGETGFRAKLEDYISHQRTGIWGSGSIDIPVLCMLVSGEANMLERVDLSLKTSMPWLVLAGSGGMADFLSDVLENLSSAPVVQSSGEGDSEAGPSVDLKDRVAERVKKYFPAEAETDKLVERALSIYQNRDLITIYHGEQEGPNDFDTVLLKTLVGASKQRASVDASPYNEELKLAVTWNRVDIAKSELFNGDIHWRYEDLEDSMTDALVNDKPQFVRLFTENGLNILDYLTYGRLESLYRSVADGTLLYQLLQRRLVERLGTAAAAPATSTVEPPSSKVATDNMQSGPVMEITLFEVSGVLELLMGDVCQPFYYDALDLRQITSKRRALRRASKLLRGDCLYRERRCLFPWASLFIWAVLQNRSEMATFFWEMAGESVLSALSGCKILRELSKYEVETETKLSMKELAQRFENLAHDVFSSCYRSNESRSFTLLIRKSPVWGGTTCLQMGMGADARLFFSHDGVQSLLSQIWWGDMKRNTEVWKLLLTFFCPLLCYTNLISFRDHEDQQQEEEGKPNEDGPGRDSDSMRQPRPPPKRPFIVSRWRQFWFAPVTSFLGNVLMYFLFLLLFAYVLLVDFKPPPPAGPAITEYVLYFWVFTIVCEEIRETFFLGTMTWRQRIRVYIQDVWNKCDLTAIILFVIGLICRMFHWSYGFGRDVLCVDYMVFTLRLIHIFAIHKQLGPKIIIVGKMMKDVFFFLFFLGVWLMAYGVANQALIYSYDPRLDRIFRRVFYRPYLHIFGQIPVEEMDVGKDWDMPCTDNITLIEDGAEPCRTLYSNWLVVILLVIYLLVTNILLINLLIAMFSYTFSEVQANSDIYWKFQRYNLIVQYHSRPSLAPPFIILSHINLFIKRTIRKVPSVKIHHFVLQLRGKAANRLMTWETIQKEDFLTAQNKIQKSSDSERLKRMSVKCVKLKFWSCIGILLYLFFQMEYCSNALSWIVDTLAQGSTFKPPRPPPTIRGMT</sequence>
<dbReference type="AlphaFoldDB" id="A0AAQ5ZEL8"/>
<keyword evidence="2" id="KW-0813">Transport</keyword>
<feature type="transmembrane region" description="Helical" evidence="9">
    <location>
        <begin position="931"/>
        <end position="954"/>
    </location>
</feature>
<evidence type="ECO:0000256" key="6">
    <source>
        <dbReference type="ARBA" id="ARBA00023136"/>
    </source>
</evidence>
<reference evidence="13 14" key="1">
    <citation type="submission" date="2022-01" db="EMBL/GenBank/DDBJ databases">
        <title>A chromosome-scale genome assembly of the false clownfish, Amphiprion ocellaris.</title>
        <authorList>
            <person name="Ryu T."/>
        </authorList>
    </citation>
    <scope>NUCLEOTIDE SEQUENCE [LARGE SCALE GENOMIC DNA]</scope>
</reference>
<keyword evidence="3 9" id="KW-0812">Transmembrane</keyword>
<evidence type="ECO:0000256" key="7">
    <source>
        <dbReference type="ARBA" id="ARBA00023303"/>
    </source>
</evidence>
<reference evidence="13" key="2">
    <citation type="submission" date="2025-08" db="UniProtKB">
        <authorList>
            <consortium name="Ensembl"/>
        </authorList>
    </citation>
    <scope>IDENTIFICATION</scope>
</reference>
<organism evidence="13 14">
    <name type="scientific">Amphiprion ocellaris</name>
    <name type="common">Clown anemonefish</name>
    <dbReference type="NCBI Taxonomy" id="80972"/>
    <lineage>
        <taxon>Eukaryota</taxon>
        <taxon>Metazoa</taxon>
        <taxon>Chordata</taxon>
        <taxon>Craniata</taxon>
        <taxon>Vertebrata</taxon>
        <taxon>Euteleostomi</taxon>
        <taxon>Actinopterygii</taxon>
        <taxon>Neopterygii</taxon>
        <taxon>Teleostei</taxon>
        <taxon>Neoteleostei</taxon>
        <taxon>Acanthomorphata</taxon>
        <taxon>Ovalentaria</taxon>
        <taxon>Pomacentridae</taxon>
        <taxon>Amphiprion</taxon>
    </lineage>
</organism>
<keyword evidence="7" id="KW-0407">Ion channel</keyword>
<feature type="transmembrane region" description="Helical" evidence="9">
    <location>
        <begin position="828"/>
        <end position="847"/>
    </location>
</feature>
<name>A0AAQ5ZEL8_AMPOC</name>
<evidence type="ECO:0000256" key="5">
    <source>
        <dbReference type="ARBA" id="ARBA00023065"/>
    </source>
</evidence>
<feature type="domain" description="Ion transport" evidence="10">
    <location>
        <begin position="798"/>
        <end position="1049"/>
    </location>
</feature>
<dbReference type="GeneTree" id="ENSGT00940000158693"/>
<evidence type="ECO:0000256" key="8">
    <source>
        <dbReference type="SAM" id="MobiDB-lite"/>
    </source>
</evidence>
<dbReference type="InterPro" id="IPR005821">
    <property type="entry name" value="Ion_trans_dom"/>
</dbReference>
<evidence type="ECO:0000256" key="1">
    <source>
        <dbReference type="ARBA" id="ARBA00004141"/>
    </source>
</evidence>
<evidence type="ECO:0000313" key="14">
    <source>
        <dbReference type="Proteomes" id="UP001501940"/>
    </source>
</evidence>
<dbReference type="Ensembl" id="ENSAOCT00000082527.1">
    <property type="protein sequence ID" value="ENSAOCP00000064553.1"/>
    <property type="gene ID" value="ENSAOCG00000022148.2"/>
</dbReference>
<feature type="compositionally biased region" description="Basic and acidic residues" evidence="8">
    <location>
        <begin position="742"/>
        <end position="765"/>
    </location>
</feature>
<evidence type="ECO:0000259" key="10">
    <source>
        <dbReference type="Pfam" id="PF00520"/>
    </source>
</evidence>
<evidence type="ECO:0008006" key="15">
    <source>
        <dbReference type="Google" id="ProtNLM"/>
    </source>
</evidence>
<evidence type="ECO:0000256" key="4">
    <source>
        <dbReference type="ARBA" id="ARBA00022989"/>
    </source>
</evidence>
<dbReference type="InterPro" id="IPR057366">
    <property type="entry name" value="TRPM-like"/>
</dbReference>
<dbReference type="GO" id="GO:0099604">
    <property type="term" value="F:ligand-gated calcium channel activity"/>
    <property type="evidence" value="ECO:0007669"/>
    <property type="project" value="TreeGrafter"/>
</dbReference>
<proteinExistence type="predicted"/>
<dbReference type="Proteomes" id="UP001501940">
    <property type="component" value="Chromosome 18"/>
</dbReference>
<dbReference type="GO" id="GO:0005886">
    <property type="term" value="C:plasma membrane"/>
    <property type="evidence" value="ECO:0007669"/>
    <property type="project" value="TreeGrafter"/>
</dbReference>
<keyword evidence="6 9" id="KW-0472">Membrane</keyword>
<feature type="transmembrane region" description="Helical" evidence="9">
    <location>
        <begin position="718"/>
        <end position="736"/>
    </location>
</feature>
<feature type="domain" description="TRPM-like" evidence="12">
    <location>
        <begin position="423"/>
        <end position="697"/>
    </location>
</feature>
<evidence type="ECO:0000259" key="12">
    <source>
        <dbReference type="Pfam" id="PF25508"/>
    </source>
</evidence>
<dbReference type="Pfam" id="PF00520">
    <property type="entry name" value="Ion_trans"/>
    <property type="match status" value="1"/>
</dbReference>
<dbReference type="Pfam" id="PF25508">
    <property type="entry name" value="TRPM2"/>
    <property type="match status" value="1"/>
</dbReference>
<feature type="transmembrane region" description="Helical" evidence="9">
    <location>
        <begin position="868"/>
        <end position="887"/>
    </location>
</feature>
<accession>A0AAQ5ZEL8</accession>
<gene>
    <name evidence="13" type="primary">HRC</name>
</gene>
<keyword evidence="14" id="KW-1185">Reference proteome</keyword>
<dbReference type="InterPro" id="IPR050927">
    <property type="entry name" value="TRPM"/>
</dbReference>
<feature type="domain" description="TRPM SLOG" evidence="11">
    <location>
        <begin position="81"/>
        <end position="312"/>
    </location>
</feature>
<dbReference type="PANTHER" id="PTHR13800:SF47">
    <property type="entry name" value="TRANSIENT RECEPTOR POTENTIAL CATION CHANNEL SUBFAMILY M MEMBER 4 ISOFORM X1-RELATED"/>
    <property type="match status" value="1"/>
</dbReference>
<feature type="transmembrane region" description="Helical" evidence="9">
    <location>
        <begin position="1013"/>
        <end position="1035"/>
    </location>
</feature>
<evidence type="ECO:0000313" key="13">
    <source>
        <dbReference type="Ensembl" id="ENSAOCP00000064553.1"/>
    </source>
</evidence>